<keyword evidence="2" id="KW-1185">Reference proteome</keyword>
<name>A0A938WZA0_9BIFI</name>
<dbReference type="RefSeq" id="WP_204468045.1">
    <property type="nucleotide sequence ID" value="NZ_JACLYU010000003.1"/>
</dbReference>
<gene>
    <name evidence="1" type="ORF">H7U32_03345</name>
</gene>
<sequence>MADPLEVPDQLVSIGDFGAGKASSVFARAEHAPVFVVKHNVPQYVVMDLQDIDNAPEPDIE</sequence>
<evidence type="ECO:0000313" key="1">
    <source>
        <dbReference type="EMBL" id="MBM6699372.1"/>
    </source>
</evidence>
<dbReference type="EMBL" id="JACLYU010000003">
    <property type="protein sequence ID" value="MBM6699372.1"/>
    <property type="molecule type" value="Genomic_DNA"/>
</dbReference>
<dbReference type="AlphaFoldDB" id="A0A938WZA0"/>
<protein>
    <submittedName>
        <fullName evidence="1">Uncharacterized protein</fullName>
    </submittedName>
</protein>
<comment type="caution">
    <text evidence="1">The sequence shown here is derived from an EMBL/GenBank/DDBJ whole genome shotgun (WGS) entry which is preliminary data.</text>
</comment>
<organism evidence="1 2">
    <name type="scientific">Bifidobacterium pullorum subsp. saeculare</name>
    <dbReference type="NCBI Taxonomy" id="78257"/>
    <lineage>
        <taxon>Bacteria</taxon>
        <taxon>Bacillati</taxon>
        <taxon>Actinomycetota</taxon>
        <taxon>Actinomycetes</taxon>
        <taxon>Bifidobacteriales</taxon>
        <taxon>Bifidobacteriaceae</taxon>
        <taxon>Bifidobacterium</taxon>
    </lineage>
</organism>
<dbReference type="Proteomes" id="UP000718821">
    <property type="component" value="Unassembled WGS sequence"/>
</dbReference>
<accession>A0A938WZA0</accession>
<reference evidence="1" key="1">
    <citation type="submission" date="2020-08" db="EMBL/GenBank/DDBJ databases">
        <authorList>
            <person name="Cejkova D."/>
            <person name="Kubasova T."/>
            <person name="Jahodarova E."/>
            <person name="Rychlik I."/>
        </authorList>
    </citation>
    <scope>NUCLEOTIDE SEQUENCE</scope>
    <source>
        <strain evidence="1">An836</strain>
    </source>
</reference>
<proteinExistence type="predicted"/>
<evidence type="ECO:0000313" key="2">
    <source>
        <dbReference type="Proteomes" id="UP000718821"/>
    </source>
</evidence>
<reference evidence="1" key="2">
    <citation type="journal article" date="2021" name="Sci. Rep.">
        <title>The distribution of antibiotic resistance genes in chicken gut microbiota commensals.</title>
        <authorList>
            <person name="Juricova H."/>
            <person name="Matiasovicova J."/>
            <person name="Kubasova T."/>
            <person name="Cejkova D."/>
            <person name="Rychlik I."/>
        </authorList>
    </citation>
    <scope>NUCLEOTIDE SEQUENCE</scope>
    <source>
        <strain evidence="1">An836</strain>
    </source>
</reference>